<organism evidence="13 14">
    <name type="scientific">Eufriesea mexicana</name>
    <dbReference type="NCBI Taxonomy" id="516756"/>
    <lineage>
        <taxon>Eukaryota</taxon>
        <taxon>Metazoa</taxon>
        <taxon>Ecdysozoa</taxon>
        <taxon>Arthropoda</taxon>
        <taxon>Hexapoda</taxon>
        <taxon>Insecta</taxon>
        <taxon>Pterygota</taxon>
        <taxon>Neoptera</taxon>
        <taxon>Endopterygota</taxon>
        <taxon>Hymenoptera</taxon>
        <taxon>Apocrita</taxon>
        <taxon>Aculeata</taxon>
        <taxon>Apoidea</taxon>
        <taxon>Anthophila</taxon>
        <taxon>Apidae</taxon>
        <taxon>Eufriesea</taxon>
    </lineage>
</organism>
<evidence type="ECO:0000256" key="3">
    <source>
        <dbReference type="ARBA" id="ARBA00022475"/>
    </source>
</evidence>
<dbReference type="GO" id="GO:0030425">
    <property type="term" value="C:dendrite"/>
    <property type="evidence" value="ECO:0007669"/>
    <property type="project" value="TreeGrafter"/>
</dbReference>
<dbReference type="InterPro" id="IPR000276">
    <property type="entry name" value="GPCR_Rhodpsn"/>
</dbReference>
<keyword evidence="9" id="KW-0807">Transducer</keyword>
<dbReference type="FunFam" id="1.20.1070.10:FF:000367">
    <property type="entry name" value="Serotonin receptor 5-HT2 subtype"/>
    <property type="match status" value="1"/>
</dbReference>
<dbReference type="InterPro" id="IPR017452">
    <property type="entry name" value="GPCR_Rhodpsn_7TM"/>
</dbReference>
<feature type="transmembrane region" description="Helical" evidence="11">
    <location>
        <begin position="492"/>
        <end position="515"/>
    </location>
</feature>
<feature type="compositionally biased region" description="Polar residues" evidence="10">
    <location>
        <begin position="597"/>
        <end position="619"/>
    </location>
</feature>
<comment type="subcellular location">
    <subcellularLocation>
        <location evidence="1">Cell membrane</location>
        <topology evidence="1">Multi-pass membrane protein</topology>
    </subcellularLocation>
</comment>
<evidence type="ECO:0000256" key="5">
    <source>
        <dbReference type="ARBA" id="ARBA00022989"/>
    </source>
</evidence>
<dbReference type="EMBL" id="KQ760995">
    <property type="protein sequence ID" value="OAD58497.1"/>
    <property type="molecule type" value="Genomic_DNA"/>
</dbReference>
<dbReference type="GO" id="GO:0007210">
    <property type="term" value="P:serotonin receptor signaling pathway"/>
    <property type="evidence" value="ECO:0007669"/>
    <property type="project" value="TreeGrafter"/>
</dbReference>
<keyword evidence="8 13" id="KW-0675">Receptor</keyword>
<feature type="region of interest" description="Disordered" evidence="10">
    <location>
        <begin position="546"/>
        <end position="619"/>
    </location>
</feature>
<feature type="transmembrane region" description="Helical" evidence="11">
    <location>
        <begin position="378"/>
        <end position="399"/>
    </location>
</feature>
<evidence type="ECO:0000259" key="12">
    <source>
        <dbReference type="PROSITE" id="PS50262"/>
    </source>
</evidence>
<keyword evidence="3" id="KW-1003">Cell membrane</keyword>
<protein>
    <submittedName>
        <fullName evidence="13">Octopamine receptor</fullName>
    </submittedName>
</protein>
<keyword evidence="4 11" id="KW-0812">Transmembrane</keyword>
<keyword evidence="5 11" id="KW-1133">Transmembrane helix</keyword>
<proteinExistence type="inferred from homology"/>
<feature type="transmembrane region" description="Helical" evidence="11">
    <location>
        <begin position="420"/>
        <end position="441"/>
    </location>
</feature>
<feature type="transmembrane region" description="Helical" evidence="11">
    <location>
        <begin position="273"/>
        <end position="294"/>
    </location>
</feature>
<dbReference type="PANTHER" id="PTHR24247">
    <property type="entry name" value="5-HYDROXYTRYPTAMINE RECEPTOR"/>
    <property type="match status" value="1"/>
</dbReference>
<evidence type="ECO:0000313" key="14">
    <source>
        <dbReference type="Proteomes" id="UP000250275"/>
    </source>
</evidence>
<feature type="transmembrane region" description="Helical" evidence="11">
    <location>
        <begin position="315"/>
        <end position="336"/>
    </location>
</feature>
<keyword evidence="14" id="KW-1185">Reference proteome</keyword>
<dbReference type="GO" id="GO:0004993">
    <property type="term" value="F:G protein-coupled serotonin receptor activity"/>
    <property type="evidence" value="ECO:0007669"/>
    <property type="project" value="TreeGrafter"/>
</dbReference>
<feature type="transmembrane region" description="Helical" evidence="11">
    <location>
        <begin position="190"/>
        <end position="216"/>
    </location>
</feature>
<keyword evidence="6" id="KW-0297">G-protein coupled receptor</keyword>
<feature type="transmembrane region" description="Helical" evidence="11">
    <location>
        <begin position="155"/>
        <end position="178"/>
    </location>
</feature>
<dbReference type="GO" id="GO:0030594">
    <property type="term" value="F:neurotransmitter receptor activity"/>
    <property type="evidence" value="ECO:0007669"/>
    <property type="project" value="TreeGrafter"/>
</dbReference>
<keyword evidence="7 11" id="KW-0472">Membrane</keyword>
<accession>A0A310SS60</accession>
<evidence type="ECO:0000256" key="4">
    <source>
        <dbReference type="ARBA" id="ARBA00022692"/>
    </source>
</evidence>
<evidence type="ECO:0000256" key="8">
    <source>
        <dbReference type="ARBA" id="ARBA00023170"/>
    </source>
</evidence>
<dbReference type="GO" id="GO:0051378">
    <property type="term" value="F:serotonin binding"/>
    <property type="evidence" value="ECO:0007669"/>
    <property type="project" value="TreeGrafter"/>
</dbReference>
<dbReference type="AlphaFoldDB" id="A0A310SS60"/>
<dbReference type="Proteomes" id="UP000250275">
    <property type="component" value="Unassembled WGS sequence"/>
</dbReference>
<evidence type="ECO:0000256" key="7">
    <source>
        <dbReference type="ARBA" id="ARBA00023136"/>
    </source>
</evidence>
<evidence type="ECO:0000256" key="9">
    <source>
        <dbReference type="ARBA" id="ARBA00023224"/>
    </source>
</evidence>
<evidence type="ECO:0000313" key="13">
    <source>
        <dbReference type="EMBL" id="OAD58497.1"/>
    </source>
</evidence>
<evidence type="ECO:0000256" key="2">
    <source>
        <dbReference type="ARBA" id="ARBA00010663"/>
    </source>
</evidence>
<sequence>MYISDNNSLSIEFAGEMEGNLTSSWTSNLTAMLHQLPCNDSFLGCIEECGASSSGFDHMCTVEKGTFTSSMTLLCRPCDYSNCDVNVSLVLSGLESIEGVFLSRLPRFRDCNETNFDDQILECTPTQNATTEDLTISCSHRTKLNSTTRSRRFDWSFLFVAVFIVAGGLGNILVCLAVGLDRRLHNVTNYFLLSLAVADLLVSLFVMPLGAIPGFLADSGKTDVTLETYLRDENGNFALLLAKNPRLARTIALSRLRQAIRGYWPFGVLWCNVYVTCDVLACSASIMHMCFISLGRYLGIRNPLRTRHTSTKRMVGFKIAAVWLLAMLVSSSITVLGKVTWDLGDQHPSRTPYFQIFPRDPFQSEFRYWPFGVLWCNVYVTCDVLACSASIMHMCFISLGRYLGIRNPLRTRHTSTKRMVGFKIAAVWLLAMLVSSSITVLGKVTWDLGDQHPSRTPYFQIFPRDPFQSEFRIINPSNIMPRPGTCVINNRAFFVFGSLIAFYIPMIVMVATYILTVQLLRQKARFVAEHPERDQFRRLGGRYFSTKASSTSSTTDTTAPSSSARYTWRTSGGVGSERCKGARPGKSEPQLNFAVNGASNSTGSATGTKLTSKVDQATQTPENIARETRNFTLRALKLQLNVTPNTLNLRFLAGRTKRRSLAANAVATEQKASKVLGLVFFTFVLCWAPFFLLNIFFAACPECPVPVHVVDTCLWLGYVSSTINPVIYTIFNRTFRAAFIRLLKCKCSRSARPTRYRSVTEGGRNAMNLCTPTALPLVISLQGTPLLTPTPNPTATPASGSSYVTMMHRTPSSLYRDTFHQHEHDQNC</sequence>
<dbReference type="PROSITE" id="PS50262">
    <property type="entry name" value="G_PROTEIN_RECEP_F1_2"/>
    <property type="match status" value="1"/>
</dbReference>
<reference evidence="13 14" key="1">
    <citation type="submission" date="2015-07" db="EMBL/GenBank/DDBJ databases">
        <title>The genome of Eufriesea mexicana.</title>
        <authorList>
            <person name="Pan H."/>
            <person name="Kapheim K."/>
        </authorList>
    </citation>
    <scope>NUCLEOTIDE SEQUENCE [LARGE SCALE GENOMIC DNA]</scope>
    <source>
        <strain evidence="13">0111107269</strain>
        <tissue evidence="13">Whole body</tissue>
    </source>
</reference>
<dbReference type="GO" id="GO:0007187">
    <property type="term" value="P:G protein-coupled receptor signaling pathway, coupled to cyclic nucleotide second messenger"/>
    <property type="evidence" value="ECO:0007669"/>
    <property type="project" value="TreeGrafter"/>
</dbReference>
<dbReference type="Pfam" id="PF00001">
    <property type="entry name" value="7tm_1"/>
    <property type="match status" value="4"/>
</dbReference>
<dbReference type="PRINTS" id="PR00237">
    <property type="entry name" value="GPCRRHODOPSN"/>
</dbReference>
<dbReference type="PANTHER" id="PTHR24247:SF228">
    <property type="entry name" value="5-HYDROXYTRYPTAMINE (SEROTONIN) RECEPTOR 2A, ISOFORM B"/>
    <property type="match status" value="1"/>
</dbReference>
<evidence type="ECO:0000256" key="6">
    <source>
        <dbReference type="ARBA" id="ARBA00023040"/>
    </source>
</evidence>
<gene>
    <name evidence="13" type="ORF">WN48_11229</name>
</gene>
<dbReference type="GO" id="GO:0007268">
    <property type="term" value="P:chemical synaptic transmission"/>
    <property type="evidence" value="ECO:0007669"/>
    <property type="project" value="TreeGrafter"/>
</dbReference>
<evidence type="ECO:0000256" key="10">
    <source>
        <dbReference type="SAM" id="MobiDB-lite"/>
    </source>
</evidence>
<dbReference type="GO" id="GO:0045202">
    <property type="term" value="C:synapse"/>
    <property type="evidence" value="ECO:0007669"/>
    <property type="project" value="GOC"/>
</dbReference>
<dbReference type="GO" id="GO:0005886">
    <property type="term" value="C:plasma membrane"/>
    <property type="evidence" value="ECO:0007669"/>
    <property type="project" value="UniProtKB-SubCell"/>
</dbReference>
<name>A0A310SS60_9HYME</name>
<feature type="compositionally biased region" description="Low complexity" evidence="10">
    <location>
        <begin position="546"/>
        <end position="564"/>
    </location>
</feature>
<evidence type="ECO:0000256" key="1">
    <source>
        <dbReference type="ARBA" id="ARBA00004651"/>
    </source>
</evidence>
<dbReference type="Gene3D" id="1.20.1070.10">
    <property type="entry name" value="Rhodopsin 7-helix transmembrane proteins"/>
    <property type="match status" value="3"/>
</dbReference>
<feature type="domain" description="G-protein coupled receptors family 1 profile" evidence="12">
    <location>
        <begin position="170"/>
        <end position="728"/>
    </location>
</feature>
<evidence type="ECO:0000256" key="11">
    <source>
        <dbReference type="SAM" id="Phobius"/>
    </source>
</evidence>
<feature type="transmembrane region" description="Helical" evidence="11">
    <location>
        <begin position="675"/>
        <end position="697"/>
    </location>
</feature>
<comment type="similarity">
    <text evidence="2">Belongs to the G-protein coupled receptor 1 family.</text>
</comment>
<dbReference type="SUPFAM" id="SSF81321">
    <property type="entry name" value="Family A G protein-coupled receptor-like"/>
    <property type="match status" value="3"/>
</dbReference>
<dbReference type="OrthoDB" id="5859976at2759"/>